<dbReference type="PANTHER" id="PTHR46705">
    <property type="entry name" value="PROTEIN CBG09805"/>
    <property type="match status" value="1"/>
</dbReference>
<dbReference type="UCSC" id="M03A1.7.1">
    <property type="organism name" value="c. elegans"/>
</dbReference>
<dbReference type="OMA" id="EIRDCFH"/>
<dbReference type="PaxDb" id="6239-M03A1.7.2"/>
<organism evidence="3 4">
    <name type="scientific">Caenorhabditis elegans</name>
    <dbReference type="NCBI Taxonomy" id="6239"/>
    <lineage>
        <taxon>Eukaryota</taxon>
        <taxon>Metazoa</taxon>
        <taxon>Ecdysozoa</taxon>
        <taxon>Nematoda</taxon>
        <taxon>Chromadorea</taxon>
        <taxon>Rhabditida</taxon>
        <taxon>Rhabditina</taxon>
        <taxon>Rhabditomorpha</taxon>
        <taxon>Rhabditoidea</taxon>
        <taxon>Rhabditidae</taxon>
        <taxon>Peloderinae</taxon>
        <taxon>Caenorhabditis</taxon>
    </lineage>
</organism>
<evidence type="ECO:0000313" key="4">
    <source>
        <dbReference type="Proteomes" id="UP000001940"/>
    </source>
</evidence>
<dbReference type="Bgee" id="WBGene00000928">
    <property type="expression patterns" value="Expressed in pharyngeal muscle cell (C elegans) and 3 other cell types or tissues"/>
</dbReference>
<evidence type="ECO:0000256" key="1">
    <source>
        <dbReference type="SAM" id="SignalP"/>
    </source>
</evidence>
<dbReference type="PhylomeDB" id="Q86LS4"/>
<keyword evidence="4" id="KW-1185">Reference proteome</keyword>
<evidence type="ECO:0000313" key="3">
    <source>
        <dbReference type="EMBL" id="CCD70554.1"/>
    </source>
</evidence>
<reference evidence="3 4" key="1">
    <citation type="journal article" date="1998" name="Science">
        <title>Genome sequence of the nematode C. elegans: a platform for investigating biology.</title>
        <authorList>
            <consortium name="The C. elegans sequencing consortium"/>
            <person name="Sulson J.E."/>
            <person name="Waterston R."/>
        </authorList>
    </citation>
    <scope>NUCLEOTIDE SEQUENCE [LARGE SCALE GENOMIC DNA]</scope>
    <source>
        <strain evidence="3 4">Bristol N2</strain>
    </source>
</reference>
<dbReference type="Pfam" id="PF01682">
    <property type="entry name" value="DB"/>
    <property type="match status" value="1"/>
</dbReference>
<proteinExistence type="evidence at protein level"/>
<feature type="signal peptide" evidence="1">
    <location>
        <begin position="1"/>
        <end position="16"/>
    </location>
</feature>
<dbReference type="InterPro" id="IPR002602">
    <property type="entry name" value="DB"/>
</dbReference>
<dbReference type="PANTHER" id="PTHR46705:SF15">
    <property type="entry name" value="DOMAIN OF UNKNOWN FUNCTION DB DOMAIN-CONTAINING PROTEIN"/>
    <property type="match status" value="1"/>
</dbReference>
<dbReference type="Proteomes" id="UP000001940">
    <property type="component" value="Chromosome II"/>
</dbReference>
<dbReference type="FunCoup" id="Q86LS4">
    <property type="interactions" value="188"/>
</dbReference>
<accession>Q86LS4</accession>
<gene>
    <name evidence="3 5" type="primary">dao-2</name>
    <name evidence="3" type="ORF">CELE_M03A1.7</name>
    <name evidence="5" type="ORF">M03A1.7</name>
</gene>
<dbReference type="OrthoDB" id="5843172at2759"/>
<keyword evidence="1" id="KW-0732">Signal</keyword>
<feature type="chain" id="PRO_5004300779" description="Domain of unknown function DB domain-containing protein" evidence="1">
    <location>
        <begin position="17"/>
        <end position="136"/>
    </location>
</feature>
<evidence type="ECO:0007829" key="6">
    <source>
        <dbReference type="PeptideAtlas" id="Q86LS4"/>
    </source>
</evidence>
<dbReference type="WormBase" id="M03A1.7">
    <property type="protein sequence ID" value="CE33427"/>
    <property type="gene ID" value="WBGene00000928"/>
    <property type="gene designation" value="dao-2"/>
</dbReference>
<sequence>MNRFAILLALPLLALAATPNEKLKLCCATLKDADKECVDRFCDFNALSQANILNFMSTCGERGPTVGEMWDCASLRHNHEDCCKKAGVSGECLKYCTAHKGAPSNYLDYAFCTENFNEIRDCFYNHLDKNEPFKKL</sequence>
<feature type="domain" description="Domain of unknown function DB" evidence="2">
    <location>
        <begin position="26"/>
        <end position="123"/>
    </location>
</feature>
<dbReference type="EMBL" id="BX284602">
    <property type="protein sequence ID" value="CCD70554.1"/>
    <property type="molecule type" value="Genomic_DNA"/>
</dbReference>
<dbReference type="RefSeq" id="NP_872073.1">
    <property type="nucleotide sequence ID" value="NM_182273.7"/>
</dbReference>
<keyword evidence="6" id="KW-1267">Proteomics identification</keyword>
<dbReference type="InParanoid" id="Q86LS4"/>
<dbReference type="HOGENOM" id="CLU_155425_0_0_1"/>
<dbReference type="AGR" id="WB:WBGene00000928"/>
<evidence type="ECO:0000313" key="5">
    <source>
        <dbReference type="WormBase" id="M03A1.7"/>
    </source>
</evidence>
<protein>
    <recommendedName>
        <fullName evidence="2">Domain of unknown function DB domain-containing protein</fullName>
    </recommendedName>
</protein>
<dbReference type="GeneID" id="173793"/>
<dbReference type="CTD" id="173793"/>
<dbReference type="PeptideAtlas" id="Q86LS4"/>
<dbReference type="KEGG" id="cel:CELE_M03A1.7"/>
<evidence type="ECO:0000259" key="2">
    <source>
        <dbReference type="Pfam" id="PF01682"/>
    </source>
</evidence>
<dbReference type="AlphaFoldDB" id="Q86LS4"/>
<name>Q86LS4_CAEEL</name>
<dbReference type="STRING" id="6239.M03A1.7.2"/>
<dbReference type="eggNOG" id="KOG4293">
    <property type="taxonomic scope" value="Eukaryota"/>
</dbReference>